<sequence>MKTWITPILCCLLLLAAGCGKKGDPVPQDKKNLFSWESADAALTGNGCLAISALMKGAARNVDGFSIELEPLAASADSTLPKELLTPQDTCEGCPFTPRETQELTPQQAVPTDSGTRFAFTYCPQTKAAAYRWRLVARNVFMAFPYALTPVKTVR</sequence>
<proteinExistence type="predicted"/>
<dbReference type="GeneID" id="78087469"/>
<dbReference type="RefSeq" id="WP_005027360.1">
    <property type="nucleotide sequence ID" value="NZ_KE150240.1"/>
</dbReference>
<comment type="caution">
    <text evidence="2">The sequence shown here is derived from an EMBL/GenBank/DDBJ whole genome shotgun (WGS) entry which is preliminary data.</text>
</comment>
<evidence type="ECO:0000313" key="2">
    <source>
        <dbReference type="EMBL" id="EFV44449.1"/>
    </source>
</evidence>
<accession>E5Y6H7</accession>
<organism evidence="2 3">
    <name type="scientific">Bilophila wadsworthia (strain 3_1_6)</name>
    <dbReference type="NCBI Taxonomy" id="563192"/>
    <lineage>
        <taxon>Bacteria</taxon>
        <taxon>Pseudomonadati</taxon>
        <taxon>Thermodesulfobacteriota</taxon>
        <taxon>Desulfovibrionia</taxon>
        <taxon>Desulfovibrionales</taxon>
        <taxon>Desulfovibrionaceae</taxon>
        <taxon>Bilophila</taxon>
    </lineage>
</organism>
<feature type="signal peptide" evidence="1">
    <location>
        <begin position="1"/>
        <end position="22"/>
    </location>
</feature>
<dbReference type="AlphaFoldDB" id="E5Y6H7"/>
<gene>
    <name evidence="2" type="ORF">HMPREF0179_01790</name>
</gene>
<feature type="chain" id="PRO_5003203245" description="Lipoprotein" evidence="1">
    <location>
        <begin position="23"/>
        <end position="155"/>
    </location>
</feature>
<dbReference type="PROSITE" id="PS51257">
    <property type="entry name" value="PROKAR_LIPOPROTEIN"/>
    <property type="match status" value="1"/>
</dbReference>
<dbReference type="OrthoDB" id="5470981at2"/>
<dbReference type="HOGENOM" id="CLU_131992_0_0_7"/>
<dbReference type="Proteomes" id="UP000006034">
    <property type="component" value="Unassembled WGS sequence"/>
</dbReference>
<evidence type="ECO:0008006" key="4">
    <source>
        <dbReference type="Google" id="ProtNLM"/>
    </source>
</evidence>
<dbReference type="EMBL" id="ADCP02000003">
    <property type="protein sequence ID" value="EFV44449.1"/>
    <property type="molecule type" value="Genomic_DNA"/>
</dbReference>
<reference evidence="2 3" key="1">
    <citation type="submission" date="2010-10" db="EMBL/GenBank/DDBJ databases">
        <authorList>
            <consortium name="The Broad Institute Genome Sequencing Platform"/>
            <person name="Ward D."/>
            <person name="Earl A."/>
            <person name="Feldgarden M."/>
            <person name="Young S.K."/>
            <person name="Gargeya S."/>
            <person name="Zeng Q."/>
            <person name="Alvarado L."/>
            <person name="Berlin A."/>
            <person name="Bochicchio J."/>
            <person name="Chapman S.B."/>
            <person name="Chen Z."/>
            <person name="Freedman E."/>
            <person name="Gellesch M."/>
            <person name="Goldberg J."/>
            <person name="Griggs A."/>
            <person name="Gujja S."/>
            <person name="Heilman E."/>
            <person name="Heiman D."/>
            <person name="Howarth C."/>
            <person name="Mehta T."/>
            <person name="Neiman D."/>
            <person name="Pearson M."/>
            <person name="Roberts A."/>
            <person name="Saif S."/>
            <person name="Shea T."/>
            <person name="Shenoy N."/>
            <person name="Sisk P."/>
            <person name="Stolte C."/>
            <person name="Sykes S."/>
            <person name="White J."/>
            <person name="Yandava C."/>
            <person name="Allen-Vercoe E."/>
            <person name="Sibley C."/>
            <person name="Ambrose C.E."/>
            <person name="Strauss J."/>
            <person name="Daigneault M."/>
            <person name="Haas B."/>
            <person name="Nusbaum C."/>
            <person name="Birren B."/>
        </authorList>
    </citation>
    <scope>NUCLEOTIDE SEQUENCE [LARGE SCALE GENOMIC DNA]</scope>
    <source>
        <strain evidence="2 3">3_1_6</strain>
    </source>
</reference>
<reference evidence="2 3" key="2">
    <citation type="submission" date="2013-04" db="EMBL/GenBank/DDBJ databases">
        <title>The Genome Sequence of Bilophila wadsworthia 3_1_6.</title>
        <authorList>
            <consortium name="The Broad Institute Genomics Platform"/>
            <person name="Earl A."/>
            <person name="Ward D."/>
            <person name="Feldgarden M."/>
            <person name="Gevers D."/>
            <person name="Sibley C."/>
            <person name="Strauss J."/>
            <person name="Allen-Vercoe E."/>
            <person name="Walker B."/>
            <person name="Young S."/>
            <person name="Zeng Q."/>
            <person name="Gargeya S."/>
            <person name="Fitzgerald M."/>
            <person name="Haas B."/>
            <person name="Abouelleil A."/>
            <person name="Allen A.W."/>
            <person name="Alvarado L."/>
            <person name="Arachchi H.M."/>
            <person name="Berlin A.M."/>
            <person name="Chapman S.B."/>
            <person name="Gainer-Dewar J."/>
            <person name="Goldberg J."/>
            <person name="Griggs A."/>
            <person name="Gujja S."/>
            <person name="Hansen M."/>
            <person name="Howarth C."/>
            <person name="Imamovic A."/>
            <person name="Ireland A."/>
            <person name="Larimer J."/>
            <person name="McCowan C."/>
            <person name="Murphy C."/>
            <person name="Pearson M."/>
            <person name="Poon T.W."/>
            <person name="Priest M."/>
            <person name="Roberts A."/>
            <person name="Saif S."/>
            <person name="Shea T."/>
            <person name="Sisk P."/>
            <person name="Sykes S."/>
            <person name="Wortman J."/>
            <person name="Nusbaum C."/>
            <person name="Birren B."/>
        </authorList>
    </citation>
    <scope>NUCLEOTIDE SEQUENCE [LARGE SCALE GENOMIC DNA]</scope>
    <source>
        <strain evidence="2 3">3_1_6</strain>
    </source>
</reference>
<keyword evidence="1" id="KW-0732">Signal</keyword>
<dbReference type="STRING" id="563192.HMPREF0179_01790"/>
<evidence type="ECO:0000256" key="1">
    <source>
        <dbReference type="SAM" id="SignalP"/>
    </source>
</evidence>
<name>E5Y6H7_BILW3</name>
<dbReference type="eggNOG" id="ENOG502ZWFA">
    <property type="taxonomic scope" value="Bacteria"/>
</dbReference>
<keyword evidence="3" id="KW-1185">Reference proteome</keyword>
<evidence type="ECO:0000313" key="3">
    <source>
        <dbReference type="Proteomes" id="UP000006034"/>
    </source>
</evidence>
<protein>
    <recommendedName>
        <fullName evidence="4">Lipoprotein</fullName>
    </recommendedName>
</protein>